<dbReference type="Proteomes" id="UP000184267">
    <property type="component" value="Unassembled WGS sequence"/>
</dbReference>
<feature type="compositionally biased region" description="Low complexity" evidence="1">
    <location>
        <begin position="142"/>
        <end position="156"/>
    </location>
</feature>
<comment type="caution">
    <text evidence="2">The sequence shown here is derived from an EMBL/GenBank/DDBJ whole genome shotgun (WGS) entry which is preliminary data.</text>
</comment>
<sequence length="449" mass="47058">MVSTHNPFRTPAATPTPTGASTSSPDRAQSSGSPPGRSSPTTAAAARSLTPEDRSVNELLTEEFPPAYTPAPNVYDGEATLELGPRRPFQSAVPVPPQNQPSWVSPQPTAGSWTAFPGNMQRESANIYTRPAPPPVHPSALGRRPTSSPGVSGPSPNLSDFARDFYAAGAADVNAGVLGGSSAQYQGESAGASSSRGYAPPSGEPPTRGTKSGPTSPTSTGREQIPDDGRPTDKPVPGHPLMRYGKVLVYPKDYECRKCYNTGYKGYDPSHPCSRCWEKYAKPYSGPMAYAPWGTDSSPGSSAARTSLQRPLPQFRAPQATLHQQSSSYSGLSAARADLGRSASTSRVGSGYPGAASRVIPIAGGGVPMNSYLDPLQGRGRSVFPPPSWSVAPTNGVLPPPGNHPVYSPGDPRIGGRLCWRCGGDGKTSFLIFDQETCRVCNGVGRTFV</sequence>
<feature type="compositionally biased region" description="Low complexity" evidence="1">
    <location>
        <begin position="10"/>
        <end position="48"/>
    </location>
</feature>
<feature type="region of interest" description="Disordered" evidence="1">
    <location>
        <begin position="1"/>
        <end position="161"/>
    </location>
</feature>
<dbReference type="PANTHER" id="PTHR28031:SF1">
    <property type="entry name" value="PROLINE-RICH PROTEIN HUA1"/>
    <property type="match status" value="1"/>
</dbReference>
<gene>
    <name evidence="2" type="ORF">TRAPUB_11463</name>
</gene>
<dbReference type="OrthoDB" id="2405700at2759"/>
<keyword evidence="3" id="KW-1185">Reference proteome</keyword>
<dbReference type="OMA" id="RCWEKYA"/>
<feature type="compositionally biased region" description="Polar residues" evidence="1">
    <location>
        <begin position="181"/>
        <end position="196"/>
    </location>
</feature>
<feature type="region of interest" description="Disordered" evidence="1">
    <location>
        <begin position="177"/>
        <end position="240"/>
    </location>
</feature>
<feature type="compositionally biased region" description="Polar residues" evidence="1">
    <location>
        <begin position="100"/>
        <end position="112"/>
    </location>
</feature>
<dbReference type="AlphaFoldDB" id="A0A1M2VWU8"/>
<protein>
    <recommendedName>
        <fullName evidence="4">Proline-rich protein HUA1</fullName>
    </recommendedName>
</protein>
<dbReference type="STRING" id="154538.A0A1M2VWU8"/>
<feature type="compositionally biased region" description="Basic and acidic residues" evidence="1">
    <location>
        <begin position="224"/>
        <end position="233"/>
    </location>
</feature>
<evidence type="ECO:0000256" key="1">
    <source>
        <dbReference type="SAM" id="MobiDB-lite"/>
    </source>
</evidence>
<organism evidence="2 3">
    <name type="scientific">Trametes pubescens</name>
    <name type="common">White-rot fungus</name>
    <dbReference type="NCBI Taxonomy" id="154538"/>
    <lineage>
        <taxon>Eukaryota</taxon>
        <taxon>Fungi</taxon>
        <taxon>Dikarya</taxon>
        <taxon>Basidiomycota</taxon>
        <taxon>Agaricomycotina</taxon>
        <taxon>Agaricomycetes</taxon>
        <taxon>Polyporales</taxon>
        <taxon>Polyporaceae</taxon>
        <taxon>Trametes</taxon>
    </lineage>
</organism>
<feature type="compositionally biased region" description="Low complexity" evidence="1">
    <location>
        <begin position="205"/>
        <end position="222"/>
    </location>
</feature>
<reference evidence="2 3" key="1">
    <citation type="submission" date="2016-10" db="EMBL/GenBank/DDBJ databases">
        <title>Genome sequence of the basidiomycete white-rot fungus Trametes pubescens.</title>
        <authorList>
            <person name="Makela M.R."/>
            <person name="Granchi Z."/>
            <person name="Peng M."/>
            <person name="De Vries R.P."/>
            <person name="Grigoriev I."/>
            <person name="Riley R."/>
            <person name="Hilden K."/>
        </authorList>
    </citation>
    <scope>NUCLEOTIDE SEQUENCE [LARGE SCALE GENOMIC DNA]</scope>
    <source>
        <strain evidence="2 3">FBCC735</strain>
    </source>
</reference>
<dbReference type="GO" id="GO:0005737">
    <property type="term" value="C:cytoplasm"/>
    <property type="evidence" value="ECO:0007669"/>
    <property type="project" value="TreeGrafter"/>
</dbReference>
<dbReference type="PANTHER" id="PTHR28031">
    <property type="entry name" value="PROLINE-RICH PROTEIN HUA1"/>
    <property type="match status" value="1"/>
</dbReference>
<proteinExistence type="predicted"/>
<name>A0A1M2VWU8_TRAPU</name>
<evidence type="ECO:0000313" key="3">
    <source>
        <dbReference type="Proteomes" id="UP000184267"/>
    </source>
</evidence>
<dbReference type="InterPro" id="IPR038910">
    <property type="entry name" value="Hua1-like"/>
</dbReference>
<dbReference type="EMBL" id="MNAD01000545">
    <property type="protein sequence ID" value="OJT11990.1"/>
    <property type="molecule type" value="Genomic_DNA"/>
</dbReference>
<evidence type="ECO:0008006" key="4">
    <source>
        <dbReference type="Google" id="ProtNLM"/>
    </source>
</evidence>
<accession>A0A1M2VWU8</accession>
<evidence type="ECO:0000313" key="2">
    <source>
        <dbReference type="EMBL" id="OJT11990.1"/>
    </source>
</evidence>